<organism evidence="1 2">
    <name type="scientific">Microvirga tunisiensis</name>
    <dbReference type="NCBI Taxonomy" id="2108360"/>
    <lineage>
        <taxon>Bacteria</taxon>
        <taxon>Pseudomonadati</taxon>
        <taxon>Pseudomonadota</taxon>
        <taxon>Alphaproteobacteria</taxon>
        <taxon>Hyphomicrobiales</taxon>
        <taxon>Methylobacteriaceae</taxon>
        <taxon>Microvirga</taxon>
    </lineage>
</organism>
<dbReference type="AlphaFoldDB" id="A0A5N7MBH0"/>
<evidence type="ECO:0000313" key="1">
    <source>
        <dbReference type="EMBL" id="MPR24048.1"/>
    </source>
</evidence>
<dbReference type="SUPFAM" id="SSF89872">
    <property type="entry name" value="Inhibitor of vertebrate lysozyme, Ivy"/>
    <property type="match status" value="1"/>
</dbReference>
<evidence type="ECO:0000313" key="2">
    <source>
        <dbReference type="Proteomes" id="UP000403266"/>
    </source>
</evidence>
<dbReference type="Gene3D" id="3.40.1420.10">
    <property type="entry name" value="Inhibitor of vertebrate lysozyme"/>
    <property type="match status" value="1"/>
</dbReference>
<dbReference type="Pfam" id="PF08816">
    <property type="entry name" value="Ivy"/>
    <property type="match status" value="1"/>
</dbReference>
<sequence>MAFLNFRSGWVVGIILSGAVLCLGLPAEAASPGMPDYVWDLRKKKPSHYRAYLKILPAKLKHLSWFGRLDGTGMPLERVMVNGNTYYASSICKPHDCADNFLTFLVEVDGSRAVAMVKAPEIGSRVVELGRPTAAERKFMEKEFED</sequence>
<name>A0A5N7MBH0_9HYPH</name>
<gene>
    <name evidence="1" type="ORF">FS320_02120</name>
</gene>
<accession>A0A5N7MBH0</accession>
<dbReference type="OrthoDB" id="9033596at2"/>
<dbReference type="InterPro" id="IPR036501">
    <property type="entry name" value="Inhibitor_vert_lysozyme_sf"/>
</dbReference>
<protein>
    <recommendedName>
        <fullName evidence="3">Lysozyme inhibitor</fullName>
    </recommendedName>
</protein>
<comment type="caution">
    <text evidence="1">The sequence shown here is derived from an EMBL/GenBank/DDBJ whole genome shotgun (WGS) entry which is preliminary data.</text>
</comment>
<reference evidence="1 2" key="1">
    <citation type="journal article" date="2019" name="Syst. Appl. Microbiol.">
        <title>Microvirga tunisiensis sp. nov., a root nodule symbiotic bacterium isolated from Lupinus micranthus and L. luteus grown in Northern Tunisia.</title>
        <authorList>
            <person name="Msaddak A."/>
            <person name="Rejili M."/>
            <person name="Duran D."/>
            <person name="Mars M."/>
            <person name="Palacios J.M."/>
            <person name="Ruiz-Argueso T."/>
            <person name="Rey L."/>
            <person name="Imperial J."/>
        </authorList>
    </citation>
    <scope>NUCLEOTIDE SEQUENCE [LARGE SCALE GENOMIC DNA]</scope>
    <source>
        <strain evidence="1 2">Lmie10</strain>
    </source>
</reference>
<evidence type="ECO:0008006" key="3">
    <source>
        <dbReference type="Google" id="ProtNLM"/>
    </source>
</evidence>
<dbReference type="RefSeq" id="WP_152708961.1">
    <property type="nucleotide sequence ID" value="NZ_VOSJ01000007.1"/>
</dbReference>
<dbReference type="EMBL" id="VOSK01000003">
    <property type="protein sequence ID" value="MPR24048.1"/>
    <property type="molecule type" value="Genomic_DNA"/>
</dbReference>
<keyword evidence="2" id="KW-1185">Reference proteome</keyword>
<dbReference type="Proteomes" id="UP000403266">
    <property type="component" value="Unassembled WGS sequence"/>
</dbReference>
<proteinExistence type="predicted"/>